<keyword evidence="2" id="KW-1185">Reference proteome</keyword>
<name>A0A3D8PBN5_9RHOB</name>
<dbReference type="Proteomes" id="UP000256679">
    <property type="component" value="Unassembled WGS sequence"/>
</dbReference>
<accession>A0A3D8PBN5</accession>
<dbReference type="RefSeq" id="WP_115756337.1">
    <property type="nucleotide sequence ID" value="NZ_QFCQ01000075.1"/>
</dbReference>
<dbReference type="AlphaFoldDB" id="A0A3D8PBN5"/>
<sequence length="69" mass="7565">MSALIKHIAKQQDEAAALERVVYALIYMMDRSDDDSRALAQSLAEAARKLATGLNEGLDYINLPKEDAA</sequence>
<dbReference type="EMBL" id="QFCQ01000075">
    <property type="protein sequence ID" value="RDW12635.1"/>
    <property type="molecule type" value="Genomic_DNA"/>
</dbReference>
<evidence type="ECO:0000313" key="2">
    <source>
        <dbReference type="Proteomes" id="UP000256679"/>
    </source>
</evidence>
<comment type="caution">
    <text evidence="1">The sequence shown here is derived from an EMBL/GenBank/DDBJ whole genome shotgun (WGS) entry which is preliminary data.</text>
</comment>
<organism evidence="1 2">
    <name type="scientific">Paracoccus thiocyanatus</name>
    <dbReference type="NCBI Taxonomy" id="34006"/>
    <lineage>
        <taxon>Bacteria</taxon>
        <taxon>Pseudomonadati</taxon>
        <taxon>Pseudomonadota</taxon>
        <taxon>Alphaproteobacteria</taxon>
        <taxon>Rhodobacterales</taxon>
        <taxon>Paracoccaceae</taxon>
        <taxon>Paracoccus</taxon>
    </lineage>
</organism>
<reference evidence="1 2" key="1">
    <citation type="submission" date="2018-05" db="EMBL/GenBank/DDBJ databases">
        <title>Whole genome sequencing of Paracoccus thiocyanatus SST.</title>
        <authorList>
            <person name="Ghosh W."/>
            <person name="Rameez M.J."/>
            <person name="Roy C."/>
        </authorList>
    </citation>
    <scope>NUCLEOTIDE SEQUENCE [LARGE SCALE GENOMIC DNA]</scope>
    <source>
        <strain evidence="1 2">SST</strain>
    </source>
</reference>
<protein>
    <submittedName>
        <fullName evidence="1">Uncharacterized protein</fullName>
    </submittedName>
</protein>
<proteinExistence type="predicted"/>
<evidence type="ECO:0000313" key="1">
    <source>
        <dbReference type="EMBL" id="RDW12635.1"/>
    </source>
</evidence>
<gene>
    <name evidence="1" type="ORF">DIE28_12530</name>
</gene>